<keyword evidence="3" id="KW-1185">Reference proteome</keyword>
<keyword evidence="1" id="KW-0472">Membrane</keyword>
<evidence type="ECO:0000313" key="3">
    <source>
        <dbReference type="Proteomes" id="UP000436088"/>
    </source>
</evidence>
<keyword evidence="1" id="KW-0812">Transmembrane</keyword>
<protein>
    <submittedName>
        <fullName evidence="2">Uncharacterized protein</fullName>
    </submittedName>
</protein>
<dbReference type="AlphaFoldDB" id="A0A6A2ZPG2"/>
<dbReference type="Proteomes" id="UP000436088">
    <property type="component" value="Unassembled WGS sequence"/>
</dbReference>
<gene>
    <name evidence="2" type="ORF">F3Y22_tig00110788pilonHSYRG00077</name>
</gene>
<keyword evidence="1" id="KW-1133">Transmembrane helix</keyword>
<reference evidence="2" key="1">
    <citation type="submission" date="2019-09" db="EMBL/GenBank/DDBJ databases">
        <title>Draft genome information of white flower Hibiscus syriacus.</title>
        <authorList>
            <person name="Kim Y.-M."/>
        </authorList>
    </citation>
    <scope>NUCLEOTIDE SEQUENCE [LARGE SCALE GENOMIC DNA]</scope>
    <source>
        <strain evidence="2">YM2019G1</strain>
    </source>
</reference>
<organism evidence="2 3">
    <name type="scientific">Hibiscus syriacus</name>
    <name type="common">Rose of Sharon</name>
    <dbReference type="NCBI Taxonomy" id="106335"/>
    <lineage>
        <taxon>Eukaryota</taxon>
        <taxon>Viridiplantae</taxon>
        <taxon>Streptophyta</taxon>
        <taxon>Embryophyta</taxon>
        <taxon>Tracheophyta</taxon>
        <taxon>Spermatophyta</taxon>
        <taxon>Magnoliopsida</taxon>
        <taxon>eudicotyledons</taxon>
        <taxon>Gunneridae</taxon>
        <taxon>Pentapetalae</taxon>
        <taxon>rosids</taxon>
        <taxon>malvids</taxon>
        <taxon>Malvales</taxon>
        <taxon>Malvaceae</taxon>
        <taxon>Malvoideae</taxon>
        <taxon>Hibiscus</taxon>
    </lineage>
</organism>
<accession>A0A6A2ZPG2</accession>
<evidence type="ECO:0000313" key="2">
    <source>
        <dbReference type="EMBL" id="KAE8693904.1"/>
    </source>
</evidence>
<dbReference type="EMBL" id="VEPZ02001112">
    <property type="protein sequence ID" value="KAE8693904.1"/>
    <property type="molecule type" value="Genomic_DNA"/>
</dbReference>
<proteinExistence type="predicted"/>
<name>A0A6A2ZPG2_HIBSY</name>
<feature type="transmembrane region" description="Helical" evidence="1">
    <location>
        <begin position="25"/>
        <end position="42"/>
    </location>
</feature>
<evidence type="ECO:0000256" key="1">
    <source>
        <dbReference type="SAM" id="Phobius"/>
    </source>
</evidence>
<sequence length="268" mass="30003">MGGIGLLGLQFKDLLKKNLMNKRSTFIQLFSSLFFIFLLFGIDRATHAQNGNTTTYEDIRDPKPLVAPAIPPCEDKYFVKLPCYNFVWSGNESRAVDRITNSTAMSRRGQYEDPILKFQIPLQVAAEREIARSLIGDPNFGWTVEFKEFPHPAKENFSTLEKELKLRQAMTMMGLLDSAYWLSWLAWEGLVLHSCCHPSLASHLQPLLLSLFPPNLLAEALNLLAEATNTPKDIGVSWSRRKECAPNDDRCIIAIGGICSCIGSAPPV</sequence>
<comment type="caution">
    <text evidence="2">The sequence shown here is derived from an EMBL/GenBank/DDBJ whole genome shotgun (WGS) entry which is preliminary data.</text>
</comment>